<evidence type="ECO:0000313" key="4">
    <source>
        <dbReference type="EMBL" id="MBB6673310.1"/>
    </source>
</evidence>
<dbReference type="PROSITE" id="PS50977">
    <property type="entry name" value="HTH_TETR_2"/>
    <property type="match status" value="1"/>
</dbReference>
<dbReference type="EMBL" id="JACJVP010000037">
    <property type="protein sequence ID" value="MBB6673310.1"/>
    <property type="molecule type" value="Genomic_DNA"/>
</dbReference>
<dbReference type="InterPro" id="IPR001647">
    <property type="entry name" value="HTH_TetR"/>
</dbReference>
<dbReference type="InterPro" id="IPR050624">
    <property type="entry name" value="HTH-type_Tx_Regulator"/>
</dbReference>
<feature type="domain" description="HTH tetR-type" evidence="3">
    <location>
        <begin position="13"/>
        <end position="73"/>
    </location>
</feature>
<evidence type="ECO:0000256" key="1">
    <source>
        <dbReference type="ARBA" id="ARBA00023125"/>
    </source>
</evidence>
<accession>A0A7X0RTJ0</accession>
<evidence type="ECO:0000313" key="5">
    <source>
        <dbReference type="Proteomes" id="UP000547209"/>
    </source>
</evidence>
<dbReference type="PANTHER" id="PTHR43479:SF11">
    <property type="entry name" value="ACREF_ENVCD OPERON REPRESSOR-RELATED"/>
    <property type="match status" value="1"/>
</dbReference>
<dbReference type="AlphaFoldDB" id="A0A7X0RTJ0"/>
<dbReference type="Proteomes" id="UP000547209">
    <property type="component" value="Unassembled WGS sequence"/>
</dbReference>
<sequence>MPRTPKENERLRLMAKEKIRIAAMELFIKQGYHATSIDEVAKHAGISKGLLYNYYKGKEDLLATMVEARIGELVQVMEEAIAIESPTEQLRHIVEGAIDNVYRNPEIFRFYLHLQTQPESDEAVAKYSKLLIDESARQYNFQCEMFERLGAKEPRKRSLYFSSTLQGIMLMISTYREQFPIEEVKAQIIQDFCNPERERDESNV</sequence>
<dbReference type="Pfam" id="PF00440">
    <property type="entry name" value="TetR_N"/>
    <property type="match status" value="1"/>
</dbReference>
<reference evidence="4 5" key="1">
    <citation type="submission" date="2020-08" db="EMBL/GenBank/DDBJ databases">
        <title>Cohnella phylogeny.</title>
        <authorList>
            <person name="Dunlap C."/>
        </authorList>
    </citation>
    <scope>NUCLEOTIDE SEQUENCE [LARGE SCALE GENOMIC DNA]</scope>
    <source>
        <strain evidence="4 5">DSM 28246</strain>
    </source>
</reference>
<dbReference type="SUPFAM" id="SSF46689">
    <property type="entry name" value="Homeodomain-like"/>
    <property type="match status" value="1"/>
</dbReference>
<name>A0A7X0RTJ0_9BACL</name>
<dbReference type="InterPro" id="IPR009057">
    <property type="entry name" value="Homeodomain-like_sf"/>
</dbReference>
<dbReference type="Gene3D" id="1.10.357.10">
    <property type="entry name" value="Tetracycline Repressor, domain 2"/>
    <property type="match status" value="1"/>
</dbReference>
<dbReference type="PANTHER" id="PTHR43479">
    <property type="entry name" value="ACREF/ENVCD OPERON REPRESSOR-RELATED"/>
    <property type="match status" value="1"/>
</dbReference>
<proteinExistence type="predicted"/>
<keyword evidence="5" id="KW-1185">Reference proteome</keyword>
<keyword evidence="1 2" id="KW-0238">DNA-binding</keyword>
<organism evidence="4 5">
    <name type="scientific">Cohnella nanjingensis</name>
    <dbReference type="NCBI Taxonomy" id="1387779"/>
    <lineage>
        <taxon>Bacteria</taxon>
        <taxon>Bacillati</taxon>
        <taxon>Bacillota</taxon>
        <taxon>Bacilli</taxon>
        <taxon>Bacillales</taxon>
        <taxon>Paenibacillaceae</taxon>
        <taxon>Cohnella</taxon>
    </lineage>
</organism>
<gene>
    <name evidence="4" type="ORF">H7C19_21775</name>
</gene>
<feature type="DNA-binding region" description="H-T-H motif" evidence="2">
    <location>
        <begin position="36"/>
        <end position="55"/>
    </location>
</feature>
<dbReference type="RefSeq" id="WP_185671179.1">
    <property type="nucleotide sequence ID" value="NZ_JACJVP010000037.1"/>
</dbReference>
<dbReference type="PRINTS" id="PR00455">
    <property type="entry name" value="HTHTETR"/>
</dbReference>
<dbReference type="GO" id="GO:0003677">
    <property type="term" value="F:DNA binding"/>
    <property type="evidence" value="ECO:0007669"/>
    <property type="project" value="UniProtKB-UniRule"/>
</dbReference>
<protein>
    <submittedName>
        <fullName evidence="4">TetR/AcrR family transcriptional regulator</fullName>
    </submittedName>
</protein>
<evidence type="ECO:0000256" key="2">
    <source>
        <dbReference type="PROSITE-ProRule" id="PRU00335"/>
    </source>
</evidence>
<comment type="caution">
    <text evidence="4">The sequence shown here is derived from an EMBL/GenBank/DDBJ whole genome shotgun (WGS) entry which is preliminary data.</text>
</comment>
<evidence type="ECO:0000259" key="3">
    <source>
        <dbReference type="PROSITE" id="PS50977"/>
    </source>
</evidence>